<dbReference type="PANTHER" id="PTHR24346:SF51">
    <property type="entry name" value="PAS DOMAIN-CONTAINING SERINE_THREONINE-PROTEIN KINASE"/>
    <property type="match status" value="1"/>
</dbReference>
<dbReference type="EMBL" id="JBGFUD010000981">
    <property type="protein sequence ID" value="MFH4975563.1"/>
    <property type="molecule type" value="Genomic_DNA"/>
</dbReference>
<name>A0ABD6E651_9BILA</name>
<proteinExistence type="predicted"/>
<keyword evidence="2 3" id="KW-0067">ATP-binding</keyword>
<sequence length="613" mass="68996">MHELIIRALSAMSGVITLSDSGRLQNFNENFIEALVGKEKKQQAMNSSMYITDIIPDFHRHIESCLENADDDDGDEQRHSEIMSSSLSPSLEGCFSSPTTSSTSVHSSFISPSTSTRDIADSFAFMNVNDDENIKIHPVESFITSNEHSPGDGCCGDPSTLPNKPENGEILNTESKKTIREGLYYGLAKHSDSSMIAVQYDVRRLQSGSHANWAVSIGYDRLNDFRLIQDSNNHHSRLSSLETSIADDDDDDLSLNQINIKQCDSLAGSIDNHTSLSIFNREHVGETEGEYSNHYKTYQLIGNGAFGSVKIAANRETGSLAVAKFICKSKVLPESWIAGPKHGGRMVPIELHFLETLSHPNIVKVLDVFENESFYQLVMEKLGCDMDLFEFIDHRPKMDEPLMSYIFRQVVGAVSYLHSKNIIHRDVKDENVIIDQNFHCKLIDFGSAAYFGRDILFSTFCGTMEYCSPEVLNGNKYRGPELEMWSLGVLLYTLVYLENPFQSPHETVNSRISLPWEVSDGLCEVIIWLLQKDPLFRATVSDVENHWWVTQPVAIHDYRFEDVLNNCDQAQLQLTSHTSQLQSSLKDSPPPSLFDSDDSSAVLESERFQRNQE</sequence>
<dbReference type="SMART" id="SM00220">
    <property type="entry name" value="S_TKc"/>
    <property type="match status" value="1"/>
</dbReference>
<feature type="binding site" evidence="3">
    <location>
        <position position="328"/>
    </location>
    <ligand>
        <name>ATP</name>
        <dbReference type="ChEBI" id="CHEBI:30616"/>
    </ligand>
</feature>
<dbReference type="InterPro" id="IPR011009">
    <property type="entry name" value="Kinase-like_dom_sf"/>
</dbReference>
<dbReference type="Gene3D" id="1.10.510.10">
    <property type="entry name" value="Transferase(Phosphotransferase) domain 1"/>
    <property type="match status" value="1"/>
</dbReference>
<dbReference type="PROSITE" id="PS00107">
    <property type="entry name" value="PROTEIN_KINASE_ATP"/>
    <property type="match status" value="1"/>
</dbReference>
<organism evidence="6 7">
    <name type="scientific">Gnathostoma spinigerum</name>
    <dbReference type="NCBI Taxonomy" id="75299"/>
    <lineage>
        <taxon>Eukaryota</taxon>
        <taxon>Metazoa</taxon>
        <taxon>Ecdysozoa</taxon>
        <taxon>Nematoda</taxon>
        <taxon>Chromadorea</taxon>
        <taxon>Rhabditida</taxon>
        <taxon>Spirurina</taxon>
        <taxon>Gnathostomatomorpha</taxon>
        <taxon>Gnathostomatoidea</taxon>
        <taxon>Gnathostomatidae</taxon>
        <taxon>Gnathostoma</taxon>
    </lineage>
</organism>
<keyword evidence="7" id="KW-1185">Reference proteome</keyword>
<dbReference type="FunFam" id="1.10.510.10:FF:000351">
    <property type="entry name" value="PAS domain-containing serine/threonine-protein kinase"/>
    <property type="match status" value="1"/>
</dbReference>
<dbReference type="PROSITE" id="PS50011">
    <property type="entry name" value="PROTEIN_KINASE_DOM"/>
    <property type="match status" value="1"/>
</dbReference>
<dbReference type="InterPro" id="IPR000719">
    <property type="entry name" value="Prot_kinase_dom"/>
</dbReference>
<dbReference type="InterPro" id="IPR017441">
    <property type="entry name" value="Protein_kinase_ATP_BS"/>
</dbReference>
<reference evidence="6 7" key="1">
    <citation type="submission" date="2024-08" db="EMBL/GenBank/DDBJ databases">
        <title>Gnathostoma spinigerum genome.</title>
        <authorList>
            <person name="Gonzalez-Bertolin B."/>
            <person name="Monzon S."/>
            <person name="Zaballos A."/>
            <person name="Jimenez P."/>
            <person name="Dekumyoy P."/>
            <person name="Varona S."/>
            <person name="Cuesta I."/>
            <person name="Sumanam S."/>
            <person name="Adisakwattana P."/>
            <person name="Gasser R.B."/>
            <person name="Hernandez-Gonzalez A."/>
            <person name="Young N.D."/>
            <person name="Perteguer M.J."/>
        </authorList>
    </citation>
    <scope>NUCLEOTIDE SEQUENCE [LARGE SCALE GENOMIC DNA]</scope>
    <source>
        <strain evidence="6">AL3</strain>
        <tissue evidence="6">Liver</tissue>
    </source>
</reference>
<evidence type="ECO:0000259" key="5">
    <source>
        <dbReference type="PROSITE" id="PS50011"/>
    </source>
</evidence>
<gene>
    <name evidence="6" type="ORF">AB6A40_002272</name>
</gene>
<protein>
    <recommendedName>
        <fullName evidence="5">Protein kinase domain-containing protein</fullName>
    </recommendedName>
</protein>
<accession>A0ABD6E651</accession>
<dbReference type="PANTHER" id="PTHR24346">
    <property type="entry name" value="MAP/MICROTUBULE AFFINITY-REGULATING KINASE"/>
    <property type="match status" value="1"/>
</dbReference>
<dbReference type="GO" id="GO:0005524">
    <property type="term" value="F:ATP binding"/>
    <property type="evidence" value="ECO:0007669"/>
    <property type="project" value="UniProtKB-UniRule"/>
</dbReference>
<dbReference type="PROSITE" id="PS00108">
    <property type="entry name" value="PROTEIN_KINASE_ST"/>
    <property type="match status" value="1"/>
</dbReference>
<dbReference type="AlphaFoldDB" id="A0ABD6E651"/>
<evidence type="ECO:0000256" key="3">
    <source>
        <dbReference type="PROSITE-ProRule" id="PRU10141"/>
    </source>
</evidence>
<evidence type="ECO:0000313" key="7">
    <source>
        <dbReference type="Proteomes" id="UP001608902"/>
    </source>
</evidence>
<keyword evidence="1 3" id="KW-0547">Nucleotide-binding</keyword>
<feature type="domain" description="Protein kinase" evidence="5">
    <location>
        <begin position="295"/>
        <end position="549"/>
    </location>
</feature>
<evidence type="ECO:0000256" key="2">
    <source>
        <dbReference type="ARBA" id="ARBA00022840"/>
    </source>
</evidence>
<dbReference type="InterPro" id="IPR008271">
    <property type="entry name" value="Ser/Thr_kinase_AS"/>
</dbReference>
<feature type="region of interest" description="Disordered" evidence="4">
    <location>
        <begin position="580"/>
        <end position="613"/>
    </location>
</feature>
<evidence type="ECO:0000256" key="4">
    <source>
        <dbReference type="SAM" id="MobiDB-lite"/>
    </source>
</evidence>
<dbReference type="SUPFAM" id="SSF56112">
    <property type="entry name" value="Protein kinase-like (PK-like)"/>
    <property type="match status" value="1"/>
</dbReference>
<dbReference type="Proteomes" id="UP001608902">
    <property type="component" value="Unassembled WGS sequence"/>
</dbReference>
<comment type="caution">
    <text evidence="6">The sequence shown here is derived from an EMBL/GenBank/DDBJ whole genome shotgun (WGS) entry which is preliminary data.</text>
</comment>
<evidence type="ECO:0000256" key="1">
    <source>
        <dbReference type="ARBA" id="ARBA00022741"/>
    </source>
</evidence>
<evidence type="ECO:0000313" key="6">
    <source>
        <dbReference type="EMBL" id="MFH4975563.1"/>
    </source>
</evidence>
<dbReference type="Gene3D" id="3.30.200.20">
    <property type="entry name" value="Phosphorylase Kinase, domain 1"/>
    <property type="match status" value="1"/>
</dbReference>
<dbReference type="Pfam" id="PF00069">
    <property type="entry name" value="Pkinase"/>
    <property type="match status" value="1"/>
</dbReference>
<feature type="compositionally biased region" description="Basic and acidic residues" evidence="4">
    <location>
        <begin position="604"/>
        <end position="613"/>
    </location>
</feature>